<accession>A0A9N9BYV6</accession>
<protein>
    <submittedName>
        <fullName evidence="3">10459_t:CDS:1</fullName>
    </submittedName>
</protein>
<evidence type="ECO:0000313" key="3">
    <source>
        <dbReference type="EMBL" id="CAG8585725.1"/>
    </source>
</evidence>
<feature type="transmembrane region" description="Helical" evidence="2">
    <location>
        <begin position="99"/>
        <end position="119"/>
    </location>
</feature>
<keyword evidence="2" id="KW-0812">Transmembrane</keyword>
<reference evidence="3" key="1">
    <citation type="submission" date="2021-06" db="EMBL/GenBank/DDBJ databases">
        <authorList>
            <person name="Kallberg Y."/>
            <person name="Tangrot J."/>
            <person name="Rosling A."/>
        </authorList>
    </citation>
    <scope>NUCLEOTIDE SEQUENCE</scope>
    <source>
        <strain evidence="3">AZ414A</strain>
    </source>
</reference>
<proteinExistence type="predicted"/>
<keyword evidence="4" id="KW-1185">Reference proteome</keyword>
<keyword evidence="2" id="KW-0472">Membrane</keyword>
<evidence type="ECO:0000256" key="1">
    <source>
        <dbReference type="SAM" id="Coils"/>
    </source>
</evidence>
<dbReference type="Proteomes" id="UP000789706">
    <property type="component" value="Unassembled WGS sequence"/>
</dbReference>
<keyword evidence="1" id="KW-0175">Coiled coil</keyword>
<evidence type="ECO:0000256" key="2">
    <source>
        <dbReference type="SAM" id="Phobius"/>
    </source>
</evidence>
<dbReference type="OrthoDB" id="19659at2759"/>
<dbReference type="EMBL" id="CAJVPK010001411">
    <property type="protein sequence ID" value="CAG8585725.1"/>
    <property type="molecule type" value="Genomic_DNA"/>
</dbReference>
<dbReference type="AlphaFoldDB" id="A0A9N9BYV6"/>
<keyword evidence="2" id="KW-1133">Transmembrane helix</keyword>
<evidence type="ECO:0000313" key="4">
    <source>
        <dbReference type="Proteomes" id="UP000789706"/>
    </source>
</evidence>
<comment type="caution">
    <text evidence="3">The sequence shown here is derived from an EMBL/GenBank/DDBJ whole genome shotgun (WGS) entry which is preliminary data.</text>
</comment>
<feature type="coiled-coil region" evidence="1">
    <location>
        <begin position="154"/>
        <end position="181"/>
    </location>
</feature>
<sequence length="251" mass="28595">MSNETISLETAVETAALTLLDFVIPPDPLIPSIPSIYESLQKNVEPKVIELGQSLSQAVPLLSEGFLAHWLPILNQVEVQLKETERTNVRLENQDNYEYIALSVGVFIITFNAYIYLNVSNLSSLFKLKFSKIPLYQSKLQNIRNTMLLLLSRSKNLKQRVDQLKLLKENQLAQIAQIQQRERTFDQTVLAARIVEITPVENQSAVNTKTAIKKKKKNKTKDKGKNKEKVVIRREIEFVSSSKNSEVTKDI</sequence>
<name>A0A9N9BYV6_9GLOM</name>
<gene>
    <name evidence="3" type="ORF">DEBURN_LOCUS8796</name>
</gene>
<organism evidence="3 4">
    <name type="scientific">Diversispora eburnea</name>
    <dbReference type="NCBI Taxonomy" id="1213867"/>
    <lineage>
        <taxon>Eukaryota</taxon>
        <taxon>Fungi</taxon>
        <taxon>Fungi incertae sedis</taxon>
        <taxon>Mucoromycota</taxon>
        <taxon>Glomeromycotina</taxon>
        <taxon>Glomeromycetes</taxon>
        <taxon>Diversisporales</taxon>
        <taxon>Diversisporaceae</taxon>
        <taxon>Diversispora</taxon>
    </lineage>
</organism>